<dbReference type="InterPro" id="IPR036291">
    <property type="entry name" value="NAD(P)-bd_dom_sf"/>
</dbReference>
<sequence length="281" mass="29840">MKIAISGATGQLGSIVVEQLKKRLAIESIVALARNTEKAGALGVEVREFDYSKPEILTGALQGIDRLLLISGSEIGQRAGQHANVIRAAKEAGVKWIVYTSLLHLETTSLNLAEEHKSTEQALKESGIAYTLLRNGWYSENYTASIPGAIGGGAFLGSAAQGKIASAPRADYAEAAGIVISNETNKGKSFELAGDHFYTLSDLAAEISKQTGKTIPYNNIPEEEYANILKNIGLPEGLALGLASWDVSASKNDLFDDSKQLSKILGRPTTPIAESVKNVLA</sequence>
<dbReference type="CDD" id="cd05269">
    <property type="entry name" value="TMR_SDR_a"/>
    <property type="match status" value="1"/>
</dbReference>
<evidence type="ECO:0000313" key="2">
    <source>
        <dbReference type="EMBL" id="PKQ64503.1"/>
    </source>
</evidence>
<gene>
    <name evidence="2" type="ORF">BZG02_06765</name>
</gene>
<protein>
    <submittedName>
        <fullName evidence="2">NAD(P)-dependent oxidoreductase</fullName>
    </submittedName>
</protein>
<dbReference type="SUPFAM" id="SSF51735">
    <property type="entry name" value="NAD(P)-binding Rossmann-fold domains"/>
    <property type="match status" value="1"/>
</dbReference>
<feature type="domain" description="NmrA-like" evidence="1">
    <location>
        <begin position="2"/>
        <end position="248"/>
    </location>
</feature>
<dbReference type="EMBL" id="MVDD01000003">
    <property type="protein sequence ID" value="PKQ64503.1"/>
    <property type="molecule type" value="Genomic_DNA"/>
</dbReference>
<evidence type="ECO:0000259" key="1">
    <source>
        <dbReference type="Pfam" id="PF05368"/>
    </source>
</evidence>
<evidence type="ECO:0000313" key="3">
    <source>
        <dbReference type="Proteomes" id="UP000233535"/>
    </source>
</evidence>
<dbReference type="Proteomes" id="UP000233535">
    <property type="component" value="Unassembled WGS sequence"/>
</dbReference>
<dbReference type="PANTHER" id="PTHR47129">
    <property type="entry name" value="QUINONE OXIDOREDUCTASE 2"/>
    <property type="match status" value="1"/>
</dbReference>
<proteinExistence type="predicted"/>
<dbReference type="Gene3D" id="3.40.50.720">
    <property type="entry name" value="NAD(P)-binding Rossmann-like Domain"/>
    <property type="match status" value="1"/>
</dbReference>
<name>A0A2N3I2K9_9BACT</name>
<organism evidence="2 3">
    <name type="scientific">Labilibaculum filiforme</name>
    <dbReference type="NCBI Taxonomy" id="1940526"/>
    <lineage>
        <taxon>Bacteria</taxon>
        <taxon>Pseudomonadati</taxon>
        <taxon>Bacteroidota</taxon>
        <taxon>Bacteroidia</taxon>
        <taxon>Marinilabiliales</taxon>
        <taxon>Marinifilaceae</taxon>
        <taxon>Labilibaculum</taxon>
    </lineage>
</organism>
<dbReference type="Gene3D" id="3.90.25.10">
    <property type="entry name" value="UDP-galactose 4-epimerase, domain 1"/>
    <property type="match status" value="1"/>
</dbReference>
<dbReference type="Pfam" id="PF05368">
    <property type="entry name" value="NmrA"/>
    <property type="match status" value="1"/>
</dbReference>
<keyword evidence="3" id="KW-1185">Reference proteome</keyword>
<reference evidence="2 3" key="1">
    <citation type="journal article" date="2017" name="Front. Microbiol.">
        <title>Labilibaculum manganireducens gen. nov., sp. nov. and Labilibaculum filiforme sp. nov., Novel Bacteroidetes Isolated from Subsurface Sediments of the Baltic Sea.</title>
        <authorList>
            <person name="Vandieken V."/>
            <person name="Marshall I.P."/>
            <person name="Niemann H."/>
            <person name="Engelen B."/>
            <person name="Cypionka H."/>
        </authorList>
    </citation>
    <scope>NUCLEOTIDE SEQUENCE [LARGE SCALE GENOMIC DNA]</scope>
    <source>
        <strain evidence="2 3">59.16B</strain>
    </source>
</reference>
<comment type="caution">
    <text evidence="2">The sequence shown here is derived from an EMBL/GenBank/DDBJ whole genome shotgun (WGS) entry which is preliminary data.</text>
</comment>
<dbReference type="AlphaFoldDB" id="A0A2N3I2K9"/>
<dbReference type="InterPro" id="IPR008030">
    <property type="entry name" value="NmrA-like"/>
</dbReference>
<dbReference type="RefSeq" id="WP_101260650.1">
    <property type="nucleotide sequence ID" value="NZ_MVDD01000003.1"/>
</dbReference>
<dbReference type="OrthoDB" id="9780595at2"/>
<dbReference type="InterPro" id="IPR052718">
    <property type="entry name" value="NmrA-type_oxidoreductase"/>
</dbReference>
<accession>A0A2N3I2K9</accession>
<dbReference type="PANTHER" id="PTHR47129:SF1">
    <property type="entry name" value="NMRA-LIKE DOMAIN-CONTAINING PROTEIN"/>
    <property type="match status" value="1"/>
</dbReference>